<evidence type="ECO:0000313" key="3">
    <source>
        <dbReference type="Proteomes" id="UP000293331"/>
    </source>
</evidence>
<gene>
    <name evidence="2" type="ORF">EWM62_03400</name>
</gene>
<evidence type="ECO:0000256" key="1">
    <source>
        <dbReference type="SAM" id="Phobius"/>
    </source>
</evidence>
<dbReference type="OrthoDB" id="770034at2"/>
<keyword evidence="1" id="KW-0472">Membrane</keyword>
<feature type="transmembrane region" description="Helical" evidence="1">
    <location>
        <begin position="83"/>
        <end position="110"/>
    </location>
</feature>
<keyword evidence="3" id="KW-1185">Reference proteome</keyword>
<sequence length="111" mass="12215">MTQKNILTQNIDSAALTKRMLLGAGMGLIVILSFVLQVRHPHVEWGKFWMVRPLLVVPFAGAVGGAFHYYVNLLTGNGGWKKVLANVISFVVFVIGLWMGIVLGLVGTLWH</sequence>
<dbReference type="RefSeq" id="WP_129875219.1">
    <property type="nucleotide sequence ID" value="NZ_SEWG01000001.1"/>
</dbReference>
<dbReference type="Proteomes" id="UP000293331">
    <property type="component" value="Unassembled WGS sequence"/>
</dbReference>
<reference evidence="2 3" key="1">
    <citation type="submission" date="2019-02" db="EMBL/GenBank/DDBJ databases">
        <title>Bacterial novel species Mucilaginibacter sp. 17JY9-4 isolated from soil.</title>
        <authorList>
            <person name="Jung H.-Y."/>
        </authorList>
    </citation>
    <scope>NUCLEOTIDE SEQUENCE [LARGE SCALE GENOMIC DNA]</scope>
    <source>
        <strain evidence="2 3">17JY9-4</strain>
    </source>
</reference>
<dbReference type="EMBL" id="SEWG01000001">
    <property type="protein sequence ID" value="RYU92492.1"/>
    <property type="molecule type" value="Genomic_DNA"/>
</dbReference>
<keyword evidence="1" id="KW-1133">Transmembrane helix</keyword>
<protein>
    <submittedName>
        <fullName evidence="2">Potassium transporter KefB</fullName>
    </submittedName>
</protein>
<organism evidence="2 3">
    <name type="scientific">Mucilaginibacter terrigena</name>
    <dbReference type="NCBI Taxonomy" id="2492395"/>
    <lineage>
        <taxon>Bacteria</taxon>
        <taxon>Pseudomonadati</taxon>
        <taxon>Bacteroidota</taxon>
        <taxon>Sphingobacteriia</taxon>
        <taxon>Sphingobacteriales</taxon>
        <taxon>Sphingobacteriaceae</taxon>
        <taxon>Mucilaginibacter</taxon>
    </lineage>
</organism>
<evidence type="ECO:0000313" key="2">
    <source>
        <dbReference type="EMBL" id="RYU92492.1"/>
    </source>
</evidence>
<comment type="caution">
    <text evidence="2">The sequence shown here is derived from an EMBL/GenBank/DDBJ whole genome shotgun (WGS) entry which is preliminary data.</text>
</comment>
<dbReference type="AlphaFoldDB" id="A0A4Q5LSJ4"/>
<accession>A0A4Q5LSJ4</accession>
<feature type="transmembrane region" description="Helical" evidence="1">
    <location>
        <begin position="20"/>
        <end position="38"/>
    </location>
</feature>
<proteinExistence type="predicted"/>
<feature type="transmembrane region" description="Helical" evidence="1">
    <location>
        <begin position="50"/>
        <end position="71"/>
    </location>
</feature>
<name>A0A4Q5LSJ4_9SPHI</name>
<keyword evidence="1" id="KW-0812">Transmembrane</keyword>